<keyword evidence="3" id="KW-1185">Reference proteome</keyword>
<organism evidence="2 3">
    <name type="scientific">Tetrapyrgos nigripes</name>
    <dbReference type="NCBI Taxonomy" id="182062"/>
    <lineage>
        <taxon>Eukaryota</taxon>
        <taxon>Fungi</taxon>
        <taxon>Dikarya</taxon>
        <taxon>Basidiomycota</taxon>
        <taxon>Agaricomycotina</taxon>
        <taxon>Agaricomycetes</taxon>
        <taxon>Agaricomycetidae</taxon>
        <taxon>Agaricales</taxon>
        <taxon>Marasmiineae</taxon>
        <taxon>Marasmiaceae</taxon>
        <taxon>Tetrapyrgos</taxon>
    </lineage>
</organism>
<feature type="chain" id="PRO_5034048728" evidence="1">
    <location>
        <begin position="22"/>
        <end position="45"/>
    </location>
</feature>
<keyword evidence="1" id="KW-0732">Signal</keyword>
<evidence type="ECO:0000256" key="1">
    <source>
        <dbReference type="SAM" id="SignalP"/>
    </source>
</evidence>
<dbReference type="AlphaFoldDB" id="A0A8H5CR89"/>
<accession>A0A8H5CR89</accession>
<evidence type="ECO:0000313" key="3">
    <source>
        <dbReference type="Proteomes" id="UP000559256"/>
    </source>
</evidence>
<dbReference type="Proteomes" id="UP000559256">
    <property type="component" value="Unassembled WGS sequence"/>
</dbReference>
<dbReference type="EMBL" id="JAACJM010000107">
    <property type="protein sequence ID" value="KAF5345939.1"/>
    <property type="molecule type" value="Genomic_DNA"/>
</dbReference>
<reference evidence="2 3" key="1">
    <citation type="journal article" date="2020" name="ISME J.">
        <title>Uncovering the hidden diversity of litter-decomposition mechanisms in mushroom-forming fungi.</title>
        <authorList>
            <person name="Floudas D."/>
            <person name="Bentzer J."/>
            <person name="Ahren D."/>
            <person name="Johansson T."/>
            <person name="Persson P."/>
            <person name="Tunlid A."/>
        </authorList>
    </citation>
    <scope>NUCLEOTIDE SEQUENCE [LARGE SCALE GENOMIC DNA]</scope>
    <source>
        <strain evidence="2 3">CBS 291.85</strain>
    </source>
</reference>
<comment type="caution">
    <text evidence="2">The sequence shown here is derived from an EMBL/GenBank/DDBJ whole genome shotgun (WGS) entry which is preliminary data.</text>
</comment>
<protein>
    <submittedName>
        <fullName evidence="2">Uncharacterized protein</fullName>
    </submittedName>
</protein>
<name>A0A8H5CR89_9AGAR</name>
<feature type="signal peptide" evidence="1">
    <location>
        <begin position="1"/>
        <end position="21"/>
    </location>
</feature>
<proteinExistence type="predicted"/>
<evidence type="ECO:0000313" key="2">
    <source>
        <dbReference type="EMBL" id="KAF5345939.1"/>
    </source>
</evidence>
<sequence length="45" mass="4633">MFKSLTAIFVLALSATTAVHAIPNRIPENGLCDSIAGPVGTCNAF</sequence>
<gene>
    <name evidence="2" type="ORF">D9758_011439</name>
</gene>